<dbReference type="GO" id="GO:0016787">
    <property type="term" value="F:hydrolase activity"/>
    <property type="evidence" value="ECO:0007669"/>
    <property type="project" value="UniProtKB-KW"/>
</dbReference>
<organism evidence="5 6">
    <name type="scientific">Nocardiopsis alba</name>
    <dbReference type="NCBI Taxonomy" id="53437"/>
    <lineage>
        <taxon>Bacteria</taxon>
        <taxon>Bacillati</taxon>
        <taxon>Actinomycetota</taxon>
        <taxon>Actinomycetes</taxon>
        <taxon>Streptosporangiales</taxon>
        <taxon>Nocardiopsidaceae</taxon>
        <taxon>Nocardiopsis</taxon>
    </lineage>
</organism>
<dbReference type="SMART" id="SM00796">
    <property type="entry name" value="AHS1"/>
    <property type="match status" value="1"/>
</dbReference>
<dbReference type="EMBL" id="WWHY01000001">
    <property type="protein sequence ID" value="MYR31779.1"/>
    <property type="molecule type" value="Genomic_DNA"/>
</dbReference>
<dbReference type="InterPro" id="IPR003833">
    <property type="entry name" value="CT_C_D"/>
</dbReference>
<evidence type="ECO:0000256" key="3">
    <source>
        <dbReference type="ARBA" id="ARBA00022840"/>
    </source>
</evidence>
<proteinExistence type="predicted"/>
<dbReference type="AlphaFoldDB" id="A0A7K2IP75"/>
<comment type="caution">
    <text evidence="5">The sequence shown here is derived from an EMBL/GenBank/DDBJ whole genome shotgun (WGS) entry which is preliminary data.</text>
</comment>
<evidence type="ECO:0000256" key="2">
    <source>
        <dbReference type="ARBA" id="ARBA00022801"/>
    </source>
</evidence>
<dbReference type="InterPro" id="IPR010016">
    <property type="entry name" value="PxpB"/>
</dbReference>
<dbReference type="Proteomes" id="UP000467124">
    <property type="component" value="Unassembled WGS sequence"/>
</dbReference>
<evidence type="ECO:0000313" key="5">
    <source>
        <dbReference type="EMBL" id="MYR31779.1"/>
    </source>
</evidence>
<gene>
    <name evidence="5" type="ORF">GTW20_05700</name>
</gene>
<accession>A0A7K2IP75</accession>
<protein>
    <submittedName>
        <fullName evidence="5">Carboxyltransferase domain-containing protein</fullName>
    </submittedName>
</protein>
<dbReference type="InterPro" id="IPR029000">
    <property type="entry name" value="Cyclophilin-like_dom_sf"/>
</dbReference>
<dbReference type="PANTHER" id="PTHR34698:SF2">
    <property type="entry name" value="5-OXOPROLINASE SUBUNIT B"/>
    <property type="match status" value="1"/>
</dbReference>
<keyword evidence="5" id="KW-0808">Transferase</keyword>
<keyword evidence="1" id="KW-0547">Nucleotide-binding</keyword>
<sequence>MRILNCADTGVLVEVADLDQVIALGAALETAPPPGVSDVVPAARTVLLRLEPGTDPDAVASAVSELTLDTDVVRGSGETVTVPVRYDGEDLDDIAALTGMSPREVVRAHTSATWTVAFCGFAPGFGYMVGDDPRLNVPRRGEARTRVPKGAVALAGEFTGVYPRVSPGGWQLLGRTDLVTWDLERDPPGLLRPGVRVRFEEVV</sequence>
<reference evidence="5 6" key="1">
    <citation type="journal article" date="2019" name="Nat. Commun.">
        <title>The antimicrobial potential of Streptomyces from insect microbiomes.</title>
        <authorList>
            <person name="Chevrette M.G."/>
            <person name="Carlson C.M."/>
            <person name="Ortega H.E."/>
            <person name="Thomas C."/>
            <person name="Ananiev G.E."/>
            <person name="Barns K.J."/>
            <person name="Book A.J."/>
            <person name="Cagnazzo J."/>
            <person name="Carlos C."/>
            <person name="Flanigan W."/>
            <person name="Grubbs K.J."/>
            <person name="Horn H.A."/>
            <person name="Hoffmann F.M."/>
            <person name="Klassen J.L."/>
            <person name="Knack J.J."/>
            <person name="Lewin G.R."/>
            <person name="McDonald B.R."/>
            <person name="Muller L."/>
            <person name="Melo W.G.P."/>
            <person name="Pinto-Tomas A.A."/>
            <person name="Schmitz A."/>
            <person name="Wendt-Pienkowski E."/>
            <person name="Wildman S."/>
            <person name="Zhao M."/>
            <person name="Zhang F."/>
            <person name="Bugni T.S."/>
            <person name="Andes D.R."/>
            <person name="Pupo M.T."/>
            <person name="Currie C.R."/>
        </authorList>
    </citation>
    <scope>NUCLEOTIDE SEQUENCE [LARGE SCALE GENOMIC DNA]</scope>
    <source>
        <strain evidence="5 6">SID5840</strain>
    </source>
</reference>
<dbReference type="Pfam" id="PF02682">
    <property type="entry name" value="CT_C_D"/>
    <property type="match status" value="1"/>
</dbReference>
<evidence type="ECO:0000259" key="4">
    <source>
        <dbReference type="SMART" id="SM00796"/>
    </source>
</evidence>
<dbReference type="GeneID" id="91393640"/>
<dbReference type="PANTHER" id="PTHR34698">
    <property type="entry name" value="5-OXOPROLINASE SUBUNIT B"/>
    <property type="match status" value="1"/>
</dbReference>
<feature type="domain" description="Carboxyltransferase" evidence="4">
    <location>
        <begin position="1"/>
        <end position="191"/>
    </location>
</feature>
<dbReference type="SUPFAM" id="SSF50891">
    <property type="entry name" value="Cyclophilin-like"/>
    <property type="match status" value="1"/>
</dbReference>
<keyword evidence="3" id="KW-0067">ATP-binding</keyword>
<dbReference type="SUPFAM" id="SSF160467">
    <property type="entry name" value="PH0987 N-terminal domain-like"/>
    <property type="match status" value="1"/>
</dbReference>
<dbReference type="GO" id="GO:0016740">
    <property type="term" value="F:transferase activity"/>
    <property type="evidence" value="ECO:0007669"/>
    <property type="project" value="UniProtKB-KW"/>
</dbReference>
<dbReference type="Gene3D" id="3.30.1360.40">
    <property type="match status" value="1"/>
</dbReference>
<dbReference type="RefSeq" id="WP_017533656.1">
    <property type="nucleotide sequence ID" value="NZ_BAZE01000013.1"/>
</dbReference>
<dbReference type="Gene3D" id="2.40.100.10">
    <property type="entry name" value="Cyclophilin-like"/>
    <property type="match status" value="1"/>
</dbReference>
<evidence type="ECO:0000256" key="1">
    <source>
        <dbReference type="ARBA" id="ARBA00022741"/>
    </source>
</evidence>
<keyword evidence="2" id="KW-0378">Hydrolase</keyword>
<evidence type="ECO:0000313" key="6">
    <source>
        <dbReference type="Proteomes" id="UP000467124"/>
    </source>
</evidence>
<name>A0A7K2IP75_9ACTN</name>
<dbReference type="GO" id="GO:0005524">
    <property type="term" value="F:ATP binding"/>
    <property type="evidence" value="ECO:0007669"/>
    <property type="project" value="UniProtKB-KW"/>
</dbReference>